<proteinExistence type="predicted"/>
<dbReference type="PANTHER" id="PTHR40599:SF1">
    <property type="entry name" value="[CITRATE [PRO-3S]-LYASE] LIGASE"/>
    <property type="match status" value="1"/>
</dbReference>
<dbReference type="NCBIfam" id="TIGR00125">
    <property type="entry name" value="cyt_tran_rel"/>
    <property type="match status" value="1"/>
</dbReference>
<dbReference type="InterPro" id="IPR014729">
    <property type="entry name" value="Rossmann-like_a/b/a_fold"/>
</dbReference>
<dbReference type="Pfam" id="PF08218">
    <property type="entry name" value="Citrate_ly_lig"/>
    <property type="match status" value="1"/>
</dbReference>
<dbReference type="GO" id="GO:0005524">
    <property type="term" value="F:ATP binding"/>
    <property type="evidence" value="ECO:0007669"/>
    <property type="project" value="UniProtKB-UniRule"/>
</dbReference>
<dbReference type="InterPro" id="IPR005216">
    <property type="entry name" value="Citrate_lyase_ligase"/>
</dbReference>
<dbReference type="InterPro" id="IPR018247">
    <property type="entry name" value="EF_Hand_1_Ca_BS"/>
</dbReference>
<dbReference type="EMBL" id="FNFP01000001">
    <property type="protein sequence ID" value="SDJ97245.1"/>
    <property type="molecule type" value="Genomic_DNA"/>
</dbReference>
<organism evidence="5 6">
    <name type="scientific">Natronincola ferrireducens</name>
    <dbReference type="NCBI Taxonomy" id="393762"/>
    <lineage>
        <taxon>Bacteria</taxon>
        <taxon>Bacillati</taxon>
        <taxon>Bacillota</taxon>
        <taxon>Clostridia</taxon>
        <taxon>Peptostreptococcales</taxon>
        <taxon>Natronincolaceae</taxon>
        <taxon>Natronincola</taxon>
    </lineage>
</organism>
<gene>
    <name evidence="5" type="ORF">SAMN05660472_00413</name>
</gene>
<keyword evidence="2 3" id="KW-0067">ATP-binding</keyword>
<dbReference type="SMART" id="SM00764">
    <property type="entry name" value="Citrate_ly_lig"/>
    <property type="match status" value="1"/>
</dbReference>
<keyword evidence="1 3" id="KW-0547">Nucleotide-binding</keyword>
<evidence type="ECO:0000256" key="3">
    <source>
        <dbReference type="PIRNR" id="PIRNR005751"/>
    </source>
</evidence>
<dbReference type="NCBIfam" id="TIGR00124">
    <property type="entry name" value="cit_ly_ligase"/>
    <property type="match status" value="1"/>
</dbReference>
<dbReference type="Gene3D" id="3.40.50.620">
    <property type="entry name" value="HUPs"/>
    <property type="match status" value="1"/>
</dbReference>
<dbReference type="Proteomes" id="UP000198718">
    <property type="component" value="Unassembled WGS sequence"/>
</dbReference>
<dbReference type="Gene3D" id="3.40.630.30">
    <property type="match status" value="1"/>
</dbReference>
<dbReference type="EC" id="6.2.1.22" evidence="3"/>
<dbReference type="InterPro" id="IPR016181">
    <property type="entry name" value="Acyl_CoA_acyltransferase"/>
</dbReference>
<keyword evidence="5" id="KW-0456">Lyase</keyword>
<dbReference type="InterPro" id="IPR000182">
    <property type="entry name" value="GNAT_dom"/>
</dbReference>
<dbReference type="GO" id="GO:0016829">
    <property type="term" value="F:lyase activity"/>
    <property type="evidence" value="ECO:0007669"/>
    <property type="project" value="UniProtKB-KW"/>
</dbReference>
<dbReference type="GO" id="GO:0008771">
    <property type="term" value="F:[citrate (pro-3S)-lyase] ligase activity"/>
    <property type="evidence" value="ECO:0007669"/>
    <property type="project" value="UniProtKB-EC"/>
</dbReference>
<reference evidence="5 6" key="1">
    <citation type="submission" date="2016-10" db="EMBL/GenBank/DDBJ databases">
        <authorList>
            <person name="de Groot N.N."/>
        </authorList>
    </citation>
    <scope>NUCLEOTIDE SEQUENCE [LARGE SCALE GENOMIC DNA]</scope>
    <source>
        <strain evidence="5 6">DSM 18346</strain>
    </source>
</reference>
<protein>
    <recommendedName>
        <fullName evidence="3">[Citrate [pro-3S]-lyase] ligase</fullName>
        <ecNumber evidence="3">6.2.1.22</ecNumber>
    </recommendedName>
</protein>
<evidence type="ECO:0000313" key="5">
    <source>
        <dbReference type="EMBL" id="SDJ97245.1"/>
    </source>
</evidence>
<dbReference type="SUPFAM" id="SSF52374">
    <property type="entry name" value="Nucleotidylyl transferase"/>
    <property type="match status" value="1"/>
</dbReference>
<evidence type="ECO:0000256" key="2">
    <source>
        <dbReference type="ARBA" id="ARBA00022840"/>
    </source>
</evidence>
<comment type="catalytic activity">
    <reaction evidence="3">
        <text>holo-[citrate lyase ACP] + acetate + ATP = acetyl-[citrate lyase ACP] + AMP + diphosphate</text>
        <dbReference type="Rhea" id="RHEA:23788"/>
        <dbReference type="Rhea" id="RHEA-COMP:10158"/>
        <dbReference type="Rhea" id="RHEA-COMP:13710"/>
        <dbReference type="ChEBI" id="CHEBI:30089"/>
        <dbReference type="ChEBI" id="CHEBI:30616"/>
        <dbReference type="ChEBI" id="CHEBI:33019"/>
        <dbReference type="ChEBI" id="CHEBI:82683"/>
        <dbReference type="ChEBI" id="CHEBI:137976"/>
        <dbReference type="ChEBI" id="CHEBI:456215"/>
        <dbReference type="EC" id="6.2.1.22"/>
    </reaction>
</comment>
<dbReference type="Pfam" id="PF00583">
    <property type="entry name" value="Acetyltransf_1"/>
    <property type="match status" value="1"/>
</dbReference>
<comment type="function">
    <text evidence="3">Acetylation of prosthetic group (2-(5''-phosphoribosyl)-3'-dephosphocoenzyme-A) of the gamma subunit of citrate lyase.</text>
</comment>
<evidence type="ECO:0000256" key="1">
    <source>
        <dbReference type="ARBA" id="ARBA00022741"/>
    </source>
</evidence>
<dbReference type="PIRSF" id="PIRSF005751">
    <property type="entry name" value="Acet_citr_lig"/>
    <property type="match status" value="1"/>
</dbReference>
<dbReference type="STRING" id="393762.SAMN05660472_00413"/>
<sequence length="345" mass="39315">MHDISIEKIDLNTDKRLEVEDFLSTFNLFFDKDIEYTAIAKAGDEILGTCSYSGRVLKCFAVKEGLQGEGIASKLITHMTNQLFDKGIYESFIFTCPKNLAIFKGLQYQEVHTVDEVTLLEGGMANVKRYVEHMFKDSGLGRGKKAALVMNCNPFTLGHRYLIETAAKENEEVVIFIVEENASLFPFEVRLNLVKKGTEDLKNVHVLPGGSYIISSTTFPSYFLRREDERLKAYTKLDAGIFSRYIATVFNITKRYVGTEPYCRVTEQYNEALRNVLPTYGIELIEIDRLDRENKAISASRVRQMIKAGDWHDLKNLVPSTTYEFLNSPEAEVIVEIIKRSDTPH</sequence>
<evidence type="ECO:0000313" key="6">
    <source>
        <dbReference type="Proteomes" id="UP000198718"/>
    </source>
</evidence>
<dbReference type="InterPro" id="IPR013166">
    <property type="entry name" value="Citrate_lyase_ligase_C"/>
</dbReference>
<dbReference type="AlphaFoldDB" id="A0A1G8Y516"/>
<dbReference type="PROSITE" id="PS00018">
    <property type="entry name" value="EF_HAND_1"/>
    <property type="match status" value="1"/>
</dbReference>
<keyword evidence="3 5" id="KW-0436">Ligase</keyword>
<name>A0A1G8Y516_9FIRM</name>
<dbReference type="InterPro" id="IPR004821">
    <property type="entry name" value="Cyt_trans-like"/>
</dbReference>
<dbReference type="OrthoDB" id="9779753at2"/>
<dbReference type="GO" id="GO:0016747">
    <property type="term" value="F:acyltransferase activity, transferring groups other than amino-acyl groups"/>
    <property type="evidence" value="ECO:0007669"/>
    <property type="project" value="InterPro"/>
</dbReference>
<evidence type="ECO:0000259" key="4">
    <source>
        <dbReference type="PROSITE" id="PS51186"/>
    </source>
</evidence>
<dbReference type="SUPFAM" id="SSF55729">
    <property type="entry name" value="Acyl-CoA N-acyltransferases (Nat)"/>
    <property type="match status" value="1"/>
</dbReference>
<dbReference type="PANTHER" id="PTHR40599">
    <property type="entry name" value="[CITRATE [PRO-3S]-LYASE] LIGASE"/>
    <property type="match status" value="1"/>
</dbReference>
<keyword evidence="6" id="KW-1185">Reference proteome</keyword>
<feature type="domain" description="N-acetyltransferase" evidence="4">
    <location>
        <begin position="1"/>
        <end position="147"/>
    </location>
</feature>
<dbReference type="PROSITE" id="PS51186">
    <property type="entry name" value="GNAT"/>
    <property type="match status" value="1"/>
</dbReference>
<accession>A0A1G8Y516</accession>
<dbReference type="RefSeq" id="WP_090549595.1">
    <property type="nucleotide sequence ID" value="NZ_FNFP01000001.1"/>
</dbReference>